<reference evidence="7 8" key="2">
    <citation type="journal article" date="2013" name="Genome Announc.">
        <title>Draft Genome Sequence of Methylobacterium mesophilicum Strain SR1.6/6, Isolated from Citrus sinensis.</title>
        <authorList>
            <person name="Marinho Almeida D."/>
            <person name="Dini-Andreote F."/>
            <person name="Camargo Neves A.A."/>
            <person name="Juca Ramos R.T."/>
            <person name="Andreote F.D."/>
            <person name="Carneiro A.R."/>
            <person name="Oliveira de Souza Lima A."/>
            <person name="Caracciolo Gomes de Sa P.H."/>
            <person name="Ribeiro Barbosa M.S."/>
            <person name="Araujo W.L."/>
            <person name="Silva A."/>
        </authorList>
    </citation>
    <scope>NUCLEOTIDE SEQUENCE [LARGE SCALE GENOMIC DNA]</scope>
    <source>
        <strain evidence="7 8">SR1.6/6</strain>
    </source>
</reference>
<dbReference type="GO" id="GO:0020037">
    <property type="term" value="F:heme binding"/>
    <property type="evidence" value="ECO:0007669"/>
    <property type="project" value="InterPro"/>
</dbReference>
<evidence type="ECO:0000256" key="4">
    <source>
        <dbReference type="PROSITE-ProRule" id="PRU00433"/>
    </source>
</evidence>
<reference evidence="7 8" key="1">
    <citation type="journal article" date="2012" name="Genet. Mol. Biol.">
        <title>Analysis of 16S rRNA and mxaF genes revealing insights into Methylobacterium niche-specific plant association.</title>
        <authorList>
            <person name="Dourado M.N."/>
            <person name="Andreote F.D."/>
            <person name="Dini-Andreote F."/>
            <person name="Conti R."/>
            <person name="Araujo J.M."/>
            <person name="Araujo W.L."/>
        </authorList>
    </citation>
    <scope>NUCLEOTIDE SEQUENCE [LARGE SCALE GENOMIC DNA]</scope>
    <source>
        <strain evidence="7 8">SR1.6/6</strain>
    </source>
</reference>
<evidence type="ECO:0000256" key="5">
    <source>
        <dbReference type="SAM" id="SignalP"/>
    </source>
</evidence>
<protein>
    <submittedName>
        <fullName evidence="7">C-type cytochrome</fullName>
    </submittedName>
</protein>
<proteinExistence type="predicted"/>
<feature type="domain" description="Cytochrome c" evidence="6">
    <location>
        <begin position="309"/>
        <end position="394"/>
    </location>
</feature>
<dbReference type="AlphaFoldDB" id="A0A6B9FQK3"/>
<sequence>MTRTTERPNTLPRGWASGPLLAGLLLAGPALAQDGSSDQIERGKYLVTMGDCAACHTAPGGKYLAGNYALNMPFGVIMTPNLTPDKETGLGDYAYADFEKSFRQGYSKHVGYLYPAFPFAWYTKVSDEDTKAIWAYLQSIPAVSEKRKESQIPFPFNVRTALVTWRTAFFTEERFKPDPGASAEVNRGGYLVEGLGHCAMCHNENKIVGNSSFAGRFGGGVIDGWYAPNITPDGHQGIGAWTDEQVVTYLKTGTAPGDRPGVAAGPMRQTIMESLSKVKEEDLKAMVAYLRTIPAKQTYKAKDLAAFDAPGAPGASTYLTYCSSCHQPDGKGIEGAVPALAGNTSVQSEGPETVLRVIYGGLAAQSGLAPMVAIGQQMTDVEVKNVTDYIRNSWGNKAPPVTGDKASDARAATKTMLAGTAPCAEIEQDKLKAAFDQLKVQDTLRGVKQQDFVPTLVRLVPQIKGASTGATDDDVVNALTTAFCKVGRDDPQYGKPSWPAVIGTFANVAYSQVKNPEKQAANVPTATTPPAGKN</sequence>
<evidence type="ECO:0000313" key="7">
    <source>
        <dbReference type="EMBL" id="QGY04312.1"/>
    </source>
</evidence>
<evidence type="ECO:0000256" key="2">
    <source>
        <dbReference type="ARBA" id="ARBA00022723"/>
    </source>
</evidence>
<dbReference type="InterPro" id="IPR009056">
    <property type="entry name" value="Cyt_c-like_dom"/>
</dbReference>
<keyword evidence="1 4" id="KW-0349">Heme</keyword>
<evidence type="ECO:0000313" key="8">
    <source>
        <dbReference type="Proteomes" id="UP000012488"/>
    </source>
</evidence>
<dbReference type="InterPro" id="IPR051459">
    <property type="entry name" value="Cytochrome_c-type_DH"/>
</dbReference>
<dbReference type="KEGG" id="mmes:MMSR116_22205"/>
<gene>
    <name evidence="7" type="ORF">MMSR116_22205</name>
</gene>
<dbReference type="EMBL" id="CP043538">
    <property type="protein sequence ID" value="QGY04312.1"/>
    <property type="molecule type" value="Genomic_DNA"/>
</dbReference>
<dbReference type="PROSITE" id="PS51007">
    <property type="entry name" value="CYTC"/>
    <property type="match status" value="3"/>
</dbReference>
<dbReference type="RefSeq" id="WP_010686368.1">
    <property type="nucleotide sequence ID" value="NZ_CP043538.1"/>
</dbReference>
<accession>A0A6B9FQK3</accession>
<name>A0A6B9FQK3_9HYPH</name>
<feature type="domain" description="Cytochrome c" evidence="6">
    <location>
        <begin position="38"/>
        <end position="141"/>
    </location>
</feature>
<feature type="domain" description="Cytochrome c" evidence="6">
    <location>
        <begin position="183"/>
        <end position="294"/>
    </location>
</feature>
<keyword evidence="2 4" id="KW-0479">Metal-binding</keyword>
<evidence type="ECO:0000259" key="6">
    <source>
        <dbReference type="PROSITE" id="PS51007"/>
    </source>
</evidence>
<keyword evidence="5" id="KW-0732">Signal</keyword>
<dbReference type="InterPro" id="IPR036909">
    <property type="entry name" value="Cyt_c-like_dom_sf"/>
</dbReference>
<dbReference type="Pfam" id="PF00034">
    <property type="entry name" value="Cytochrom_C"/>
    <property type="match status" value="3"/>
</dbReference>
<evidence type="ECO:0000256" key="3">
    <source>
        <dbReference type="ARBA" id="ARBA00023004"/>
    </source>
</evidence>
<dbReference type="GO" id="GO:0009055">
    <property type="term" value="F:electron transfer activity"/>
    <property type="evidence" value="ECO:0007669"/>
    <property type="project" value="InterPro"/>
</dbReference>
<organism evidence="7 8">
    <name type="scientific">Methylobacterium mesophilicum SR1.6/6</name>
    <dbReference type="NCBI Taxonomy" id="908290"/>
    <lineage>
        <taxon>Bacteria</taxon>
        <taxon>Pseudomonadati</taxon>
        <taxon>Pseudomonadota</taxon>
        <taxon>Alphaproteobacteria</taxon>
        <taxon>Hyphomicrobiales</taxon>
        <taxon>Methylobacteriaceae</taxon>
        <taxon>Methylobacterium</taxon>
    </lineage>
</organism>
<dbReference type="Proteomes" id="UP000012488">
    <property type="component" value="Chromosome"/>
</dbReference>
<dbReference type="Gene3D" id="1.10.760.10">
    <property type="entry name" value="Cytochrome c-like domain"/>
    <property type="match status" value="3"/>
</dbReference>
<dbReference type="GO" id="GO:0046872">
    <property type="term" value="F:metal ion binding"/>
    <property type="evidence" value="ECO:0007669"/>
    <property type="project" value="UniProtKB-KW"/>
</dbReference>
<dbReference type="OrthoDB" id="9811281at2"/>
<feature type="chain" id="PRO_5025691094" evidence="5">
    <location>
        <begin position="33"/>
        <end position="534"/>
    </location>
</feature>
<dbReference type="SUPFAM" id="SSF46626">
    <property type="entry name" value="Cytochrome c"/>
    <property type="match status" value="3"/>
</dbReference>
<keyword evidence="3 4" id="KW-0408">Iron</keyword>
<evidence type="ECO:0000256" key="1">
    <source>
        <dbReference type="ARBA" id="ARBA00022617"/>
    </source>
</evidence>
<dbReference type="PANTHER" id="PTHR35008">
    <property type="entry name" value="BLL4482 PROTEIN-RELATED"/>
    <property type="match status" value="1"/>
</dbReference>
<feature type="signal peptide" evidence="5">
    <location>
        <begin position="1"/>
        <end position="32"/>
    </location>
</feature>
<dbReference type="PANTHER" id="PTHR35008:SF8">
    <property type="entry name" value="ALCOHOL DEHYDROGENASE CYTOCHROME C SUBUNIT"/>
    <property type="match status" value="1"/>
</dbReference>